<evidence type="ECO:0000313" key="3">
    <source>
        <dbReference type="Proteomes" id="UP000031637"/>
    </source>
</evidence>
<dbReference type="STRING" id="1223802.SUTH_02036"/>
<evidence type="ECO:0000259" key="1">
    <source>
        <dbReference type="Pfam" id="PF09828"/>
    </source>
</evidence>
<organism evidence="2 3">
    <name type="scientific">Sulfuritalea hydrogenivorans sk43H</name>
    <dbReference type="NCBI Taxonomy" id="1223802"/>
    <lineage>
        <taxon>Bacteria</taxon>
        <taxon>Pseudomonadati</taxon>
        <taxon>Pseudomonadota</taxon>
        <taxon>Betaproteobacteria</taxon>
        <taxon>Nitrosomonadales</taxon>
        <taxon>Sterolibacteriaceae</taxon>
        <taxon>Sulfuritalea</taxon>
    </lineage>
</organism>
<feature type="domain" description="ChrB C-terminal" evidence="1">
    <location>
        <begin position="7"/>
        <end position="57"/>
    </location>
</feature>
<dbReference type="KEGG" id="shd:SUTH_02036"/>
<reference evidence="2 3" key="1">
    <citation type="journal article" date="2014" name="Syst. Appl. Microbiol.">
        <title>Complete genomes of freshwater sulfur oxidizers Sulfuricella denitrificans skB26 and Sulfuritalea hydrogenivorans sk43H: genetic insights into the sulfur oxidation pathway of betaproteobacteria.</title>
        <authorList>
            <person name="Watanabe T."/>
            <person name="Kojima H."/>
            <person name="Fukui M."/>
        </authorList>
    </citation>
    <scope>NUCLEOTIDE SEQUENCE [LARGE SCALE GENOMIC DNA]</scope>
    <source>
        <strain evidence="2">DSM22779</strain>
    </source>
</reference>
<accession>W0SFX9</accession>
<dbReference type="AlphaFoldDB" id="W0SFX9"/>
<keyword evidence="3" id="KW-1185">Reference proteome</keyword>
<evidence type="ECO:0000313" key="2">
    <source>
        <dbReference type="EMBL" id="BAO29827.1"/>
    </source>
</evidence>
<dbReference type="EMBL" id="AP012547">
    <property type="protein sequence ID" value="BAO29827.1"/>
    <property type="molecule type" value="Genomic_DNA"/>
</dbReference>
<sequence>MPAPWLIVRAADTGRSELAPEAAGLLAVSTGLSLNFSDDHEMLRQGMVIYGALYASCADRPLKKAGRWLGLK</sequence>
<dbReference type="Proteomes" id="UP000031637">
    <property type="component" value="Chromosome"/>
</dbReference>
<name>W0SFX9_9PROT</name>
<dbReference type="Pfam" id="PF09828">
    <property type="entry name" value="ChrB_C"/>
    <property type="match status" value="1"/>
</dbReference>
<proteinExistence type="predicted"/>
<protein>
    <recommendedName>
        <fullName evidence="1">ChrB C-terminal domain-containing protein</fullName>
    </recommendedName>
</protein>
<dbReference type="HOGENOM" id="CLU_2720825_0_0_4"/>
<dbReference type="InterPro" id="IPR018634">
    <property type="entry name" value="ChrB_C"/>
</dbReference>
<gene>
    <name evidence="2" type="ORF">SUTH_02036</name>
</gene>